<dbReference type="Proteomes" id="UP001279642">
    <property type="component" value="Unassembled WGS sequence"/>
</dbReference>
<reference evidence="2 3" key="1">
    <citation type="journal article" date="2016" name="Antonie Van Leeuwenhoek">
        <title>Dongia soli sp. nov., isolated from soil from Dokdo, Korea.</title>
        <authorList>
            <person name="Kim D.U."/>
            <person name="Lee H."/>
            <person name="Kim H."/>
            <person name="Kim S.G."/>
            <person name="Ka J.O."/>
        </authorList>
    </citation>
    <scope>NUCLEOTIDE SEQUENCE [LARGE SCALE GENOMIC DNA]</scope>
    <source>
        <strain evidence="2 3">D78</strain>
    </source>
</reference>
<gene>
    <name evidence="2" type="ORF">SMD27_19390</name>
</gene>
<organism evidence="2 3">
    <name type="scientific">Dongia soli</name>
    <dbReference type="NCBI Taxonomy" id="600628"/>
    <lineage>
        <taxon>Bacteria</taxon>
        <taxon>Pseudomonadati</taxon>
        <taxon>Pseudomonadota</taxon>
        <taxon>Alphaproteobacteria</taxon>
        <taxon>Rhodospirillales</taxon>
        <taxon>Dongiaceae</taxon>
        <taxon>Dongia</taxon>
    </lineage>
</organism>
<keyword evidence="3" id="KW-1185">Reference proteome</keyword>
<evidence type="ECO:0000256" key="1">
    <source>
        <dbReference type="SAM" id="Phobius"/>
    </source>
</evidence>
<protein>
    <submittedName>
        <fullName evidence="2">Uncharacterized protein</fullName>
    </submittedName>
</protein>
<proteinExistence type="predicted"/>
<evidence type="ECO:0000313" key="3">
    <source>
        <dbReference type="Proteomes" id="UP001279642"/>
    </source>
</evidence>
<accession>A0ABU5EF86</accession>
<keyword evidence="1" id="KW-0472">Membrane</keyword>
<comment type="caution">
    <text evidence="2">The sequence shown here is derived from an EMBL/GenBank/DDBJ whole genome shotgun (WGS) entry which is preliminary data.</text>
</comment>
<keyword evidence="1" id="KW-0812">Transmembrane</keyword>
<dbReference type="EMBL" id="JAXCLW010000007">
    <property type="protein sequence ID" value="MDY0885016.1"/>
    <property type="molecule type" value="Genomic_DNA"/>
</dbReference>
<sequence length="59" mass="6552">MGRREDERKALDIVAGRMGRKQAAPAKPQMSGVAMLSIWLWVAAIVVIGGIVYYVYVMK</sequence>
<dbReference type="RefSeq" id="WP_320510090.1">
    <property type="nucleotide sequence ID" value="NZ_JAXCLW010000007.1"/>
</dbReference>
<keyword evidence="1" id="KW-1133">Transmembrane helix</keyword>
<feature type="transmembrane region" description="Helical" evidence="1">
    <location>
        <begin position="38"/>
        <end position="57"/>
    </location>
</feature>
<name>A0ABU5EF86_9PROT</name>
<evidence type="ECO:0000313" key="2">
    <source>
        <dbReference type="EMBL" id="MDY0885016.1"/>
    </source>
</evidence>